<evidence type="ECO:0000256" key="1">
    <source>
        <dbReference type="SAM" id="MobiDB-lite"/>
    </source>
</evidence>
<accession>A0A538SHS7</accession>
<dbReference type="PROSITE" id="PS51257">
    <property type="entry name" value="PROKAR_LIPOPROTEIN"/>
    <property type="match status" value="1"/>
</dbReference>
<dbReference type="PANTHER" id="PTHR10569">
    <property type="entry name" value="GLYCOGEN DEBRANCHING ENZYME"/>
    <property type="match status" value="1"/>
</dbReference>
<dbReference type="SUPFAM" id="SSF48208">
    <property type="entry name" value="Six-hairpin glycosidases"/>
    <property type="match status" value="1"/>
</dbReference>
<dbReference type="Proteomes" id="UP000317716">
    <property type="component" value="Unassembled WGS sequence"/>
</dbReference>
<dbReference type="PANTHER" id="PTHR10569:SF2">
    <property type="entry name" value="GLYCOGEN DEBRANCHING ENZYME"/>
    <property type="match status" value="1"/>
</dbReference>
<evidence type="ECO:0000259" key="3">
    <source>
        <dbReference type="Pfam" id="PF12439"/>
    </source>
</evidence>
<dbReference type="Pfam" id="PF12439">
    <property type="entry name" value="GDE_N"/>
    <property type="match status" value="1"/>
</dbReference>
<dbReference type="InterPro" id="IPR032790">
    <property type="entry name" value="GDE_C"/>
</dbReference>
<comment type="caution">
    <text evidence="4">The sequence shown here is derived from an EMBL/GenBank/DDBJ whole genome shotgun (WGS) entry which is preliminary data.</text>
</comment>
<feature type="domain" description="Glycogen debranching enzyme C-terminal" evidence="2">
    <location>
        <begin position="298"/>
        <end position="660"/>
    </location>
</feature>
<dbReference type="InterPro" id="IPR024742">
    <property type="entry name" value="Glycogen_debranch_N"/>
</dbReference>
<gene>
    <name evidence="4" type="ORF">E6K72_11010</name>
</gene>
<dbReference type="EMBL" id="VBOS01000396">
    <property type="protein sequence ID" value="TMQ50934.1"/>
    <property type="molecule type" value="Genomic_DNA"/>
</dbReference>
<organism evidence="4 5">
    <name type="scientific">Eiseniibacteriota bacterium</name>
    <dbReference type="NCBI Taxonomy" id="2212470"/>
    <lineage>
        <taxon>Bacteria</taxon>
        <taxon>Candidatus Eiseniibacteriota</taxon>
    </lineage>
</organism>
<evidence type="ECO:0000259" key="2">
    <source>
        <dbReference type="Pfam" id="PF06202"/>
    </source>
</evidence>
<dbReference type="Gene3D" id="1.50.10.10">
    <property type="match status" value="1"/>
</dbReference>
<dbReference type="InterPro" id="IPR006451">
    <property type="entry name" value="Glycogen_debranch_arc"/>
</dbReference>
<name>A0A538SHS7_UNCEI</name>
<protein>
    <submittedName>
        <fullName evidence="4">Glycogen debranching protein</fullName>
    </submittedName>
</protein>
<dbReference type="InterPro" id="IPR010401">
    <property type="entry name" value="AGL/Gdb1"/>
</dbReference>
<sequence length="716" mass="78140">MSGLRFGRDRLSRPGDGDRLEWLVTNGIGGYACGTVSGALARRYHGLLVAALNPPLGRTLLLAKLTERLWHDGRWVELDVNRWASGAVTPGEPVHLESFRLEGTIPVWTWALGDMRLEKRVWMEHGENTTYVQYRLASAPAPVRLVLKALANHRDAHALTARGAWDARVEETVGGLQIMPFAGATPLWLFAPGAEVRAAHDWYRGFALALEAERGLEAVEDHLCVAEIGARIEPGDALTVLATTRHDAGLSGRGTLSLAGALSRRRAHDRGLHASWAKAHGPLARVAPDWVGQLVLAADGFIAERRSDADPAGRTVIAGYPWFGDWGRDTMISLPGLALATGRPEVARAVLTTYARYVDSGMLPNRFLESGDAPEYGSVDAALWMFEAVRAHVEATHDDGFLAELYPTLEDIGAWYERGTRYGIRVDPRDGLLDAGEPGVALTWMDARVDGAPVTPRQGKAVDVNALWYNALRAMGGFARRLKRPHEAYDQMAARVARSFERFWNEEAGCLYDVIDGPDGPDAAVRPNQIFAISLAESPLPAARRRAVLEACGRWLLTSHGLRSLSPSDSRYRGTYAGDPRARDAAYHQGTAWIWLLPHYALAHYRVHGEREAALALLEPLADLMAVRGVGDLPEIADGDPPHATRGCIAQAWSVGEALRAWHEIAGAKRPAKRNARAPKSAAQAEETHVVPEIAHSVPEQSDVEAAPPTLIDRWG</sequence>
<dbReference type="InterPro" id="IPR008928">
    <property type="entry name" value="6-hairpin_glycosidase_sf"/>
</dbReference>
<dbReference type="AlphaFoldDB" id="A0A538SHS7"/>
<reference evidence="4 5" key="1">
    <citation type="journal article" date="2019" name="Nat. Microbiol.">
        <title>Mediterranean grassland soil C-N compound turnover is dependent on rainfall and depth, and is mediated by genomically divergent microorganisms.</title>
        <authorList>
            <person name="Diamond S."/>
            <person name="Andeer P.F."/>
            <person name="Li Z."/>
            <person name="Crits-Christoph A."/>
            <person name="Burstein D."/>
            <person name="Anantharaman K."/>
            <person name="Lane K.R."/>
            <person name="Thomas B.C."/>
            <person name="Pan C."/>
            <person name="Northen T.R."/>
            <person name="Banfield J.F."/>
        </authorList>
    </citation>
    <scope>NUCLEOTIDE SEQUENCE [LARGE SCALE GENOMIC DNA]</scope>
    <source>
        <strain evidence="4">WS_2</strain>
    </source>
</reference>
<dbReference type="GO" id="GO:0004134">
    <property type="term" value="F:4-alpha-glucanotransferase activity"/>
    <property type="evidence" value="ECO:0007669"/>
    <property type="project" value="InterPro"/>
</dbReference>
<dbReference type="NCBIfam" id="TIGR01561">
    <property type="entry name" value="gde_arch"/>
    <property type="match status" value="1"/>
</dbReference>
<dbReference type="GO" id="GO:0004135">
    <property type="term" value="F:amylo-alpha-1,6-glucosidase activity"/>
    <property type="evidence" value="ECO:0007669"/>
    <property type="project" value="InterPro"/>
</dbReference>
<evidence type="ECO:0000313" key="5">
    <source>
        <dbReference type="Proteomes" id="UP000317716"/>
    </source>
</evidence>
<dbReference type="InterPro" id="IPR012341">
    <property type="entry name" value="6hp_glycosidase-like_sf"/>
</dbReference>
<evidence type="ECO:0000313" key="4">
    <source>
        <dbReference type="EMBL" id="TMQ50934.1"/>
    </source>
</evidence>
<dbReference type="GO" id="GO:0005980">
    <property type="term" value="P:glycogen catabolic process"/>
    <property type="evidence" value="ECO:0007669"/>
    <property type="project" value="InterPro"/>
</dbReference>
<proteinExistence type="predicted"/>
<feature type="domain" description="Glycogen debranching enzyme bacterial and archaeal type N-terminal" evidence="3">
    <location>
        <begin position="21"/>
        <end position="238"/>
    </location>
</feature>
<dbReference type="FunFam" id="1.50.10.10:FF:000073">
    <property type="entry name" value="Glycogen debranching enzyme, hypothetical (TreX-like)"/>
    <property type="match status" value="1"/>
</dbReference>
<dbReference type="Pfam" id="PF06202">
    <property type="entry name" value="GDE_C"/>
    <property type="match status" value="1"/>
</dbReference>
<feature type="region of interest" description="Disordered" evidence="1">
    <location>
        <begin position="669"/>
        <end position="716"/>
    </location>
</feature>